<evidence type="ECO:0000313" key="2">
    <source>
        <dbReference type="EMBL" id="TDP81147.1"/>
    </source>
</evidence>
<dbReference type="InterPro" id="IPR007183">
    <property type="entry name" value="UPF0280"/>
</dbReference>
<name>A0A4R6R6I5_9HYPH</name>
<dbReference type="InterPro" id="IPR003374">
    <property type="entry name" value="ApbE-like_sf"/>
</dbReference>
<dbReference type="OrthoDB" id="9814719at2"/>
<evidence type="ECO:0000313" key="3">
    <source>
        <dbReference type="Proteomes" id="UP000294547"/>
    </source>
</evidence>
<dbReference type="AlphaFoldDB" id="A0A4R6R6I5"/>
<dbReference type="RefSeq" id="WP_126542035.1">
    <property type="nucleotide sequence ID" value="NZ_BSPM01000003.1"/>
</dbReference>
<organism evidence="2 3">
    <name type="scientific">Oharaeibacter diazotrophicus</name>
    <dbReference type="NCBI Taxonomy" id="1920512"/>
    <lineage>
        <taxon>Bacteria</taxon>
        <taxon>Pseudomonadati</taxon>
        <taxon>Pseudomonadota</taxon>
        <taxon>Alphaproteobacteria</taxon>
        <taxon>Hyphomicrobiales</taxon>
        <taxon>Pleomorphomonadaceae</taxon>
        <taxon>Oharaeibacter</taxon>
    </lineage>
</organism>
<dbReference type="Proteomes" id="UP000294547">
    <property type="component" value="Unassembled WGS sequence"/>
</dbReference>
<feature type="region of interest" description="Disordered" evidence="1">
    <location>
        <begin position="286"/>
        <end position="306"/>
    </location>
</feature>
<proteinExistence type="predicted"/>
<protein>
    <submittedName>
        <fullName evidence="2">Uncharacterized protein</fullName>
    </submittedName>
</protein>
<keyword evidence="3" id="KW-1185">Reference proteome</keyword>
<accession>A0A4R6R6I5</accession>
<dbReference type="SUPFAM" id="SSF143631">
    <property type="entry name" value="ApbE-like"/>
    <property type="match status" value="1"/>
</dbReference>
<dbReference type="PIRSF" id="PIRSF006421">
    <property type="entry name" value="UCP006421"/>
    <property type="match status" value="1"/>
</dbReference>
<comment type="caution">
    <text evidence="2">The sequence shown here is derived from an EMBL/GenBank/DDBJ whole genome shotgun (WGS) entry which is preliminary data.</text>
</comment>
<dbReference type="EMBL" id="SNXY01000013">
    <property type="protein sequence ID" value="TDP81147.1"/>
    <property type="molecule type" value="Genomic_DNA"/>
</dbReference>
<reference evidence="2 3" key="1">
    <citation type="submission" date="2019-03" db="EMBL/GenBank/DDBJ databases">
        <title>Genomic Encyclopedia of Type Strains, Phase IV (KMG-IV): sequencing the most valuable type-strain genomes for metagenomic binning, comparative biology and taxonomic classification.</title>
        <authorList>
            <person name="Goeker M."/>
        </authorList>
    </citation>
    <scope>NUCLEOTIDE SEQUENCE [LARGE SCALE GENOMIC DNA]</scope>
    <source>
        <strain evidence="2 3">DSM 102969</strain>
    </source>
</reference>
<dbReference type="NCBIfam" id="NF003322">
    <property type="entry name" value="PRK04334.1-2"/>
    <property type="match status" value="1"/>
</dbReference>
<gene>
    <name evidence="2" type="ORF">EDD54_4480</name>
</gene>
<sequence>MGGAVAAWLDGGPDGRLHLQHGPIDLVVGADGGPDPAARLDALAAARVRFSTILDELVGELAFLKAPARPGGPRPAGSVARRMTAAVEPFAGETFVTPMAAVAGAVADEVLAAMLAAVDPARRPARIHVNDGGDIALHLDPGAAFRVGVAREDGAGLGRFIVTADDPSRGVATSGRGGRSLSMGIADSVTILAANAAAADAAATIVGNAVDLPGHPAVRRLPANDVVDDSDLGDRPVVVGVGALSAAETATALAAGVTAAERLAARGLIHAAALFLGREGRVVAPAGRPSLSGSPPLPQPEAARHA</sequence>
<dbReference type="Gene3D" id="3.10.520.10">
    <property type="entry name" value="ApbE-like domains"/>
    <property type="match status" value="1"/>
</dbReference>
<evidence type="ECO:0000256" key="1">
    <source>
        <dbReference type="SAM" id="MobiDB-lite"/>
    </source>
</evidence>